<comment type="similarity">
    <text evidence="1">Belongs to the bacterial solute-binding protein 8 family.</text>
</comment>
<dbReference type="InterPro" id="IPR012854">
    <property type="entry name" value="Cu_amine_oxidase-like_N"/>
</dbReference>
<gene>
    <name evidence="3" type="ORF">HKI81_04285</name>
</gene>
<dbReference type="Proteomes" id="UP000529861">
    <property type="component" value="Unassembled WGS sequence"/>
</dbReference>
<dbReference type="RefSeq" id="WP_170270656.1">
    <property type="nucleotide sequence ID" value="NZ_JABEQB010000009.1"/>
</dbReference>
<sequence>MERKNRRDEEKIVLRRFKRMKRKISFLIIAAFLISLLPLYAFALPVQTYQTQVYLNGVRIDTGDVPPFIENGRTMVPLRFFSENLGAAVKWDGNTQTVTVQGDGVNIKLTVGKKEVFVNGQKKVVDVTPRLVSNRVVVPLRFVAEAFGAQVKWNKEESKVVLQWNAKITDSTGAEVSIPAGLTRLVVLNTDAAESLRLLQIPDEFIVGVSDTVKSDPYLGFDYKESVGSWQNPNFERIMSVKPQAVITYGKWPDKTLEEKLEPVGIKVIRVDLYKPESYDRDLKTLAKIFGRVKLAEEFIQWKENKLALLKERVKDIKPEERVKVFGIWSSSLTSGTWKTFAQGTAVHEGIELAGGINIAREMKDYPVVSPEWILEKNPSKLVVGTYDKNIIGYLVKDASAAEKLREDAISNPVISQIEAGKNKEVYVISTKLFGGNKTYLGALYMAKWFYPERFKDINPDQVLKEYFEKWLGIPLKGVWAYPQP</sequence>
<dbReference type="AlphaFoldDB" id="A0A7Y2PLU8"/>
<reference evidence="3 4" key="1">
    <citation type="submission" date="2020-04" db="EMBL/GenBank/DDBJ databases">
        <title>Draft genome sequence of Caldanaerobacter sunterraneus. strain 1523vc isolated from Griffin hot spring, Kamchatka, Russia.</title>
        <authorList>
            <person name="Toshchakov S.V."/>
            <person name="Podosokorskaya O.A."/>
            <person name="Kublanov I.V."/>
            <person name="Korzhenkov A."/>
            <person name="Patrushev M.V."/>
        </authorList>
    </citation>
    <scope>NUCLEOTIDE SEQUENCE [LARGE SCALE GENOMIC DNA]</scope>
    <source>
        <strain evidence="3 4">1523vc</strain>
    </source>
</reference>
<dbReference type="InterPro" id="IPR050902">
    <property type="entry name" value="ABC_Transporter_SBP"/>
</dbReference>
<name>A0A7Y2PLU8_9THEO</name>
<accession>A0A7Y2PLU8</accession>
<dbReference type="PROSITE" id="PS50983">
    <property type="entry name" value="FE_B12_PBP"/>
    <property type="match status" value="1"/>
</dbReference>
<dbReference type="Gene3D" id="3.40.50.1980">
    <property type="entry name" value="Nitrogenase molybdenum iron protein domain"/>
    <property type="match status" value="2"/>
</dbReference>
<dbReference type="Pfam" id="PF07833">
    <property type="entry name" value="Cu_amine_oxidN1"/>
    <property type="match status" value="1"/>
</dbReference>
<dbReference type="EMBL" id="JABEQB010000009">
    <property type="protein sequence ID" value="NNG66458.1"/>
    <property type="molecule type" value="Genomic_DNA"/>
</dbReference>
<evidence type="ECO:0000259" key="2">
    <source>
        <dbReference type="PROSITE" id="PS50983"/>
    </source>
</evidence>
<dbReference type="SUPFAM" id="SSF55383">
    <property type="entry name" value="Copper amine oxidase, domain N"/>
    <property type="match status" value="1"/>
</dbReference>
<evidence type="ECO:0000313" key="4">
    <source>
        <dbReference type="Proteomes" id="UP000529861"/>
    </source>
</evidence>
<proteinExistence type="inferred from homology"/>
<evidence type="ECO:0000256" key="1">
    <source>
        <dbReference type="ARBA" id="ARBA00008814"/>
    </source>
</evidence>
<protein>
    <submittedName>
        <fullName evidence="3">ABC transporter substrate-binding protein</fullName>
    </submittedName>
</protein>
<dbReference type="Pfam" id="PF01497">
    <property type="entry name" value="Peripla_BP_2"/>
    <property type="match status" value="1"/>
</dbReference>
<dbReference type="Gene3D" id="3.30.457.10">
    <property type="entry name" value="Copper amine oxidase-like, N-terminal domain"/>
    <property type="match status" value="2"/>
</dbReference>
<dbReference type="InterPro" id="IPR036582">
    <property type="entry name" value="Mao_N_sf"/>
</dbReference>
<dbReference type="SUPFAM" id="SSF53807">
    <property type="entry name" value="Helical backbone' metal receptor"/>
    <property type="match status" value="1"/>
</dbReference>
<feature type="domain" description="Fe/B12 periplasmic-binding" evidence="2">
    <location>
        <begin position="184"/>
        <end position="458"/>
    </location>
</feature>
<dbReference type="PANTHER" id="PTHR30535">
    <property type="entry name" value="VITAMIN B12-BINDING PROTEIN"/>
    <property type="match status" value="1"/>
</dbReference>
<comment type="caution">
    <text evidence="3">The sequence shown here is derived from an EMBL/GenBank/DDBJ whole genome shotgun (WGS) entry which is preliminary data.</text>
</comment>
<organism evidence="3 4">
    <name type="scientific">Caldanaerobacter subterraneus</name>
    <dbReference type="NCBI Taxonomy" id="911092"/>
    <lineage>
        <taxon>Bacteria</taxon>
        <taxon>Bacillati</taxon>
        <taxon>Bacillota</taxon>
        <taxon>Clostridia</taxon>
        <taxon>Thermoanaerobacterales</taxon>
        <taxon>Thermoanaerobacteraceae</taxon>
        <taxon>Caldanaerobacter</taxon>
    </lineage>
</organism>
<evidence type="ECO:0000313" key="3">
    <source>
        <dbReference type="EMBL" id="NNG66458.1"/>
    </source>
</evidence>
<dbReference type="InterPro" id="IPR002491">
    <property type="entry name" value="ABC_transptr_periplasmic_BD"/>
</dbReference>
<dbReference type="PANTHER" id="PTHR30535:SF34">
    <property type="entry name" value="MOLYBDATE-BINDING PROTEIN MOLA"/>
    <property type="match status" value="1"/>
</dbReference>